<keyword evidence="5" id="KW-1133">Transmembrane helix</keyword>
<dbReference type="InterPro" id="IPR004090">
    <property type="entry name" value="Chemotax_Me-accpt_rcpt"/>
</dbReference>
<evidence type="ECO:0000256" key="2">
    <source>
        <dbReference type="ARBA" id="ARBA00029447"/>
    </source>
</evidence>
<dbReference type="SMART" id="SM00283">
    <property type="entry name" value="MA"/>
    <property type="match status" value="1"/>
</dbReference>
<keyword evidence="4" id="KW-0175">Coiled coil</keyword>
<comment type="caution">
    <text evidence="8">The sequence shown here is derived from an EMBL/GenBank/DDBJ whole genome shotgun (WGS) entry which is preliminary data.</text>
</comment>
<evidence type="ECO:0000259" key="6">
    <source>
        <dbReference type="PROSITE" id="PS50111"/>
    </source>
</evidence>
<accession>A0A5S4ZNW9</accession>
<keyword evidence="9" id="KW-1185">Reference proteome</keyword>
<dbReference type="PROSITE" id="PS50111">
    <property type="entry name" value="CHEMOTAXIS_TRANSDUC_2"/>
    <property type="match status" value="1"/>
</dbReference>
<keyword evidence="1 3" id="KW-0807">Transducer</keyword>
<evidence type="ECO:0000256" key="3">
    <source>
        <dbReference type="PROSITE-ProRule" id="PRU00284"/>
    </source>
</evidence>
<dbReference type="SUPFAM" id="SSF58104">
    <property type="entry name" value="Methyl-accepting chemotaxis protein (MCP) signaling domain"/>
    <property type="match status" value="1"/>
</dbReference>
<gene>
    <name evidence="8" type="ORF">LX24_02537</name>
</gene>
<evidence type="ECO:0000313" key="9">
    <source>
        <dbReference type="Proteomes" id="UP000323166"/>
    </source>
</evidence>
<dbReference type="GO" id="GO:0006935">
    <property type="term" value="P:chemotaxis"/>
    <property type="evidence" value="ECO:0007669"/>
    <property type="project" value="InterPro"/>
</dbReference>
<evidence type="ECO:0000256" key="1">
    <source>
        <dbReference type="ARBA" id="ARBA00023224"/>
    </source>
</evidence>
<evidence type="ECO:0000256" key="4">
    <source>
        <dbReference type="SAM" id="Coils"/>
    </source>
</evidence>
<dbReference type="GO" id="GO:0016020">
    <property type="term" value="C:membrane"/>
    <property type="evidence" value="ECO:0007669"/>
    <property type="project" value="InterPro"/>
</dbReference>
<feature type="transmembrane region" description="Helical" evidence="5">
    <location>
        <begin position="78"/>
        <end position="97"/>
    </location>
</feature>
<protein>
    <submittedName>
        <fullName evidence="8">Methyl-accepting chemotaxis protein</fullName>
    </submittedName>
</protein>
<name>A0A5S4ZNW9_9FIRM</name>
<dbReference type="GO" id="GO:0007165">
    <property type="term" value="P:signal transduction"/>
    <property type="evidence" value="ECO:0007669"/>
    <property type="project" value="UniProtKB-KW"/>
</dbReference>
<feature type="domain" description="Methyl-accepting transducer" evidence="6">
    <location>
        <begin position="148"/>
        <end position="398"/>
    </location>
</feature>
<dbReference type="Proteomes" id="UP000323166">
    <property type="component" value="Unassembled WGS sequence"/>
</dbReference>
<dbReference type="AlphaFoldDB" id="A0A5S4ZNW9"/>
<dbReference type="GO" id="GO:0004888">
    <property type="term" value="F:transmembrane signaling receptor activity"/>
    <property type="evidence" value="ECO:0007669"/>
    <property type="project" value="InterPro"/>
</dbReference>
<dbReference type="InterPro" id="IPR004089">
    <property type="entry name" value="MCPsignal_dom"/>
</dbReference>
<dbReference type="EMBL" id="VNHM01000017">
    <property type="protein sequence ID" value="TYO93857.1"/>
    <property type="molecule type" value="Genomic_DNA"/>
</dbReference>
<feature type="domain" description="HAMP" evidence="7">
    <location>
        <begin position="98"/>
        <end position="150"/>
    </location>
</feature>
<reference evidence="8 9" key="1">
    <citation type="submission" date="2019-07" db="EMBL/GenBank/DDBJ databases">
        <title>Genomic Encyclopedia of Type Strains, Phase I: the one thousand microbial genomes (KMG-I) project.</title>
        <authorList>
            <person name="Kyrpides N."/>
        </authorList>
    </citation>
    <scope>NUCLEOTIDE SEQUENCE [LARGE SCALE GENOMIC DNA]</scope>
    <source>
        <strain evidence="8 9">DSM 6562</strain>
    </source>
</reference>
<dbReference type="PANTHER" id="PTHR32089:SF112">
    <property type="entry name" value="LYSOZYME-LIKE PROTEIN-RELATED"/>
    <property type="match status" value="1"/>
</dbReference>
<dbReference type="PANTHER" id="PTHR32089">
    <property type="entry name" value="METHYL-ACCEPTING CHEMOTAXIS PROTEIN MCPB"/>
    <property type="match status" value="1"/>
</dbReference>
<dbReference type="PROSITE" id="PS50885">
    <property type="entry name" value="HAMP"/>
    <property type="match status" value="1"/>
</dbReference>
<dbReference type="InterPro" id="IPR003660">
    <property type="entry name" value="HAMP_dom"/>
</dbReference>
<dbReference type="Pfam" id="PF00015">
    <property type="entry name" value="MCPsignal"/>
    <property type="match status" value="1"/>
</dbReference>
<comment type="similarity">
    <text evidence="2">Belongs to the methyl-accepting chemotaxis (MCP) protein family.</text>
</comment>
<organism evidence="8 9">
    <name type="scientific">Desulfallas thermosapovorans DSM 6562</name>
    <dbReference type="NCBI Taxonomy" id="1121431"/>
    <lineage>
        <taxon>Bacteria</taxon>
        <taxon>Bacillati</taxon>
        <taxon>Bacillota</taxon>
        <taxon>Clostridia</taxon>
        <taxon>Eubacteriales</taxon>
        <taxon>Desulfallaceae</taxon>
        <taxon>Desulfallas</taxon>
    </lineage>
</organism>
<evidence type="ECO:0000259" key="7">
    <source>
        <dbReference type="PROSITE" id="PS50885"/>
    </source>
</evidence>
<dbReference type="PRINTS" id="PR00260">
    <property type="entry name" value="CHEMTRNSDUCR"/>
</dbReference>
<dbReference type="CDD" id="cd06225">
    <property type="entry name" value="HAMP"/>
    <property type="match status" value="1"/>
</dbReference>
<keyword evidence="5" id="KW-0812">Transmembrane</keyword>
<dbReference type="SMART" id="SM00304">
    <property type="entry name" value="HAMP"/>
    <property type="match status" value="1"/>
</dbReference>
<evidence type="ECO:0000313" key="8">
    <source>
        <dbReference type="EMBL" id="TYO93857.1"/>
    </source>
</evidence>
<proteinExistence type="inferred from homology"/>
<feature type="transmembrane region" description="Helical" evidence="5">
    <location>
        <begin position="7"/>
        <end position="27"/>
    </location>
</feature>
<dbReference type="Pfam" id="PF00672">
    <property type="entry name" value="HAMP"/>
    <property type="match status" value="1"/>
</dbReference>
<feature type="coiled-coil region" evidence="4">
    <location>
        <begin position="135"/>
        <end position="165"/>
    </location>
</feature>
<evidence type="ECO:0000256" key="5">
    <source>
        <dbReference type="SAM" id="Phobius"/>
    </source>
</evidence>
<sequence length="413" mass="44141">MSVVARTIIIFFTVLLFFSGIGGFMAYQIQNYAQVVVEITGHVLQALENKGIDAAVKRDLEQQIAVFSAGIERFKNNIYIMLVMMVIISIVLTTLIARMITGRMSKIGGVAGDIAAGDLTKRIDINTNDALGKTARGLNKLVDSLQQMVRRLKDEAVNLADYSEQLSGVSQEVTASVAEIAEHSEQLAVAVEQEAGNSGTAVQAAHRARSAAEKGYAVVQSTVMDMQVIERAVQDSMTIFQNLTAHSQRVGQMLEVITGIADQTNLLALNAAIEAARAGEQGRGFAVVAEEVRRLAEQSAAAARQIAVIVQQVAEDVTLAGSAMQGVAQQVAGGVEKAGVAGERLEDIVREIEITVGLIENISADIEKTRNSTIAMVSASQETGAAMEEVSSSAQRLAKMAGEFRELTVRYNV</sequence>
<keyword evidence="5" id="KW-0472">Membrane</keyword>
<dbReference type="Gene3D" id="1.10.287.950">
    <property type="entry name" value="Methyl-accepting chemotaxis protein"/>
    <property type="match status" value="1"/>
</dbReference>